<dbReference type="Pfam" id="PF11795">
    <property type="entry name" value="DUF3322"/>
    <property type="match status" value="1"/>
</dbReference>
<keyword evidence="6" id="KW-1185">Reference proteome</keyword>
<evidence type="ECO:0000259" key="2">
    <source>
        <dbReference type="Pfam" id="PF11795"/>
    </source>
</evidence>
<dbReference type="Pfam" id="PF09983">
    <property type="entry name" value="JetD_C"/>
    <property type="match status" value="1"/>
</dbReference>
<protein>
    <recommendedName>
        <fullName evidence="7">Wadjet protein JetD C-terminal domain-containing protein</fullName>
    </recommendedName>
</protein>
<reference evidence="6" key="2">
    <citation type="journal article" date="2019" name="Int. J. Syst. Evol. Microbiol.">
        <title>The Global Catalogue of Microorganisms (GCM) 10K type strain sequencing project: providing services to taxonomists for standard genome sequencing and annotation.</title>
        <authorList>
            <consortium name="The Broad Institute Genomics Platform"/>
            <consortium name="The Broad Institute Genome Sequencing Center for Infectious Disease"/>
            <person name="Wu L."/>
            <person name="Ma J."/>
        </authorList>
    </citation>
    <scope>NUCLEOTIDE SEQUENCE [LARGE SCALE GENOMIC DNA]</scope>
    <source>
        <strain evidence="6">CGMCC 4.5581</strain>
    </source>
</reference>
<evidence type="ECO:0000313" key="4">
    <source>
        <dbReference type="EMBL" id="NIH69213.1"/>
    </source>
</evidence>
<gene>
    <name evidence="4" type="ORF">FB380_003701</name>
    <name evidence="3" type="ORF">GCM10011589_35860</name>
</gene>
<comment type="caution">
    <text evidence="4">The sequence shown here is derived from an EMBL/GenBank/DDBJ whole genome shotgun (WGS) entry which is preliminary data.</text>
</comment>
<dbReference type="Proteomes" id="UP000648663">
    <property type="component" value="Unassembled WGS sequence"/>
</dbReference>
<reference evidence="3" key="1">
    <citation type="journal article" date="2014" name="Int. J. Syst. Evol. Microbiol.">
        <title>Complete genome of a new Firmicutes species belonging to the dominant human colonic microbiota ('Ruminococcus bicirculans') reveals two chromosomes and a selective capacity to utilize plant glucans.</title>
        <authorList>
            <consortium name="NISC Comparative Sequencing Program"/>
            <person name="Wegmann U."/>
            <person name="Louis P."/>
            <person name="Goesmann A."/>
            <person name="Henrissat B."/>
            <person name="Duncan S.H."/>
            <person name="Flint H.J."/>
        </authorList>
    </citation>
    <scope>NUCLEOTIDE SEQUENCE</scope>
    <source>
        <strain evidence="3">CGMCC 4.5581</strain>
    </source>
</reference>
<evidence type="ECO:0000313" key="5">
    <source>
        <dbReference type="Proteomes" id="UP000552836"/>
    </source>
</evidence>
<evidence type="ECO:0000313" key="6">
    <source>
        <dbReference type="Proteomes" id="UP000648663"/>
    </source>
</evidence>
<feature type="domain" description="Wadjet protein JetD C-terminal" evidence="1">
    <location>
        <begin position="263"/>
        <end position="408"/>
    </location>
</feature>
<dbReference type="Proteomes" id="UP000552836">
    <property type="component" value="Unassembled WGS sequence"/>
</dbReference>
<evidence type="ECO:0000259" key="1">
    <source>
        <dbReference type="Pfam" id="PF09983"/>
    </source>
</evidence>
<dbReference type="InterPro" id="IPR024534">
    <property type="entry name" value="JetD_C"/>
</dbReference>
<feature type="domain" description="DUF3322" evidence="2">
    <location>
        <begin position="14"/>
        <end position="199"/>
    </location>
</feature>
<accession>A0A846LMM1</accession>
<name>A0A846LMM1_9ACTN</name>
<organism evidence="4 5">
    <name type="scientific">Modestobacter marinus</name>
    <dbReference type="NCBI Taxonomy" id="477641"/>
    <lineage>
        <taxon>Bacteria</taxon>
        <taxon>Bacillati</taxon>
        <taxon>Actinomycetota</taxon>
        <taxon>Actinomycetes</taxon>
        <taxon>Geodermatophilales</taxon>
        <taxon>Geodermatophilaceae</taxon>
        <taxon>Modestobacter</taxon>
    </lineage>
</organism>
<dbReference type="EMBL" id="BMMI01000007">
    <property type="protein sequence ID" value="GGL76620.1"/>
    <property type="molecule type" value="Genomic_DNA"/>
</dbReference>
<dbReference type="EMBL" id="JAAMPA010000002">
    <property type="protein sequence ID" value="NIH69213.1"/>
    <property type="molecule type" value="Genomic_DNA"/>
</dbReference>
<reference evidence="4 5" key="3">
    <citation type="submission" date="2020-02" db="EMBL/GenBank/DDBJ databases">
        <title>Sequencing the genomes of 1000 actinobacteria strains.</title>
        <authorList>
            <person name="Klenk H.-P."/>
        </authorList>
    </citation>
    <scope>NUCLEOTIDE SEQUENCE [LARGE SCALE GENOMIC DNA]</scope>
    <source>
        <strain evidence="4 5">DSM 45201</strain>
    </source>
</reference>
<sequence length="423" mass="45909">MSKPTTARWGTAAAVKAAAQTAWDAGHVLRELHQSPQERAHFPRRVRLSGPKSADLAEHLFEVSTWARGLRTAASAQGWRLETRTMSAGALGRQTVPVYAWLDTPPIALGVLGRAAATQADTFARCLQQAEGSPSATEVALARPHAVVAAATDWPLLLAIVDWVAEHPRPGVHIRQVPVSGVHTKLVAQHEALLSRLLDARLPNTAINPDAGTFTGRFGFTSPDRHVLLAGRPEVLGLPRSTDPDQSSPSTAVAFWPITALQALDPPAVGIDTLLVTENKLSAETAPHLPAQLVLWGSGNEASSVLAALPWLHKVRVRYWGDVDTHGLAILGRVRQVAPHVEPILMDLATLHAHQEHWVVETTPTRSEELPGLTAAEAELYRLLRDNVIGDRVRLEQEFIRFDRVLTALATKQPLSRPAPDRP</sequence>
<dbReference type="InterPro" id="IPR014544">
    <property type="entry name" value="UCP028408"/>
</dbReference>
<reference evidence="3" key="4">
    <citation type="submission" date="2024-05" db="EMBL/GenBank/DDBJ databases">
        <authorList>
            <person name="Sun Q."/>
            <person name="Zhou Y."/>
        </authorList>
    </citation>
    <scope>NUCLEOTIDE SEQUENCE</scope>
    <source>
        <strain evidence="3">CGMCC 4.5581</strain>
    </source>
</reference>
<proteinExistence type="predicted"/>
<dbReference type="AlphaFoldDB" id="A0A846LMM1"/>
<evidence type="ECO:0000313" key="3">
    <source>
        <dbReference type="EMBL" id="GGL76620.1"/>
    </source>
</evidence>
<evidence type="ECO:0008006" key="7">
    <source>
        <dbReference type="Google" id="ProtNLM"/>
    </source>
</evidence>
<dbReference type="RefSeq" id="WP_166756771.1">
    <property type="nucleotide sequence ID" value="NZ_BAABJU010000003.1"/>
</dbReference>
<dbReference type="PIRSF" id="PIRSF028408">
    <property type="entry name" value="UCP028408"/>
    <property type="match status" value="1"/>
</dbReference>
<dbReference type="InterPro" id="IPR024537">
    <property type="entry name" value="DUF3322"/>
</dbReference>